<protein>
    <submittedName>
        <fullName evidence="2">Uncharacterized protein</fullName>
    </submittedName>
</protein>
<name>A0A8S5VH59_9CAUD</name>
<feature type="transmembrane region" description="Helical" evidence="1">
    <location>
        <begin position="6"/>
        <end position="26"/>
    </location>
</feature>
<keyword evidence="1" id="KW-0472">Membrane</keyword>
<dbReference type="EMBL" id="BK016265">
    <property type="protein sequence ID" value="DAG06014.1"/>
    <property type="molecule type" value="Genomic_DNA"/>
</dbReference>
<evidence type="ECO:0000313" key="2">
    <source>
        <dbReference type="EMBL" id="DAG06014.1"/>
    </source>
</evidence>
<keyword evidence="1" id="KW-1133">Transmembrane helix</keyword>
<sequence length="36" mass="4083">MLSSILFIYFLSPYFVIAYSITFSSVSKRSSLGLML</sequence>
<organism evidence="2">
    <name type="scientific">Myoviridae sp. ctkfK18</name>
    <dbReference type="NCBI Taxonomy" id="2825165"/>
    <lineage>
        <taxon>Viruses</taxon>
        <taxon>Duplodnaviria</taxon>
        <taxon>Heunggongvirae</taxon>
        <taxon>Uroviricota</taxon>
        <taxon>Caudoviricetes</taxon>
    </lineage>
</organism>
<proteinExistence type="predicted"/>
<accession>A0A8S5VH59</accession>
<keyword evidence="1" id="KW-0812">Transmembrane</keyword>
<evidence type="ECO:0000256" key="1">
    <source>
        <dbReference type="SAM" id="Phobius"/>
    </source>
</evidence>
<reference evidence="2" key="1">
    <citation type="journal article" date="2021" name="Proc. Natl. Acad. Sci. U.S.A.">
        <title>A Catalog of Tens of Thousands of Viruses from Human Metagenomes Reveals Hidden Associations with Chronic Diseases.</title>
        <authorList>
            <person name="Tisza M.J."/>
            <person name="Buck C.B."/>
        </authorList>
    </citation>
    <scope>NUCLEOTIDE SEQUENCE</scope>
    <source>
        <strain evidence="2">CtkfK18</strain>
    </source>
</reference>